<name>M5U8M5_9BACT</name>
<feature type="compositionally biased region" description="Polar residues" evidence="1">
    <location>
        <begin position="149"/>
        <end position="161"/>
    </location>
</feature>
<feature type="non-terminal residue" evidence="2">
    <location>
        <position position="170"/>
    </location>
</feature>
<dbReference type="EMBL" id="ANOH01000062">
    <property type="protein sequence ID" value="EMI57827.1"/>
    <property type="molecule type" value="Genomic_DNA"/>
</dbReference>
<proteinExistence type="predicted"/>
<feature type="region of interest" description="Disordered" evidence="1">
    <location>
        <begin position="139"/>
        <end position="170"/>
    </location>
</feature>
<dbReference type="AlphaFoldDB" id="M5U8M5"/>
<evidence type="ECO:0000256" key="1">
    <source>
        <dbReference type="SAM" id="MobiDB-lite"/>
    </source>
</evidence>
<organism evidence="2 3">
    <name type="scientific">Rhodopirellula sallentina SM41</name>
    <dbReference type="NCBI Taxonomy" id="1263870"/>
    <lineage>
        <taxon>Bacteria</taxon>
        <taxon>Pseudomonadati</taxon>
        <taxon>Planctomycetota</taxon>
        <taxon>Planctomycetia</taxon>
        <taxon>Pirellulales</taxon>
        <taxon>Pirellulaceae</taxon>
        <taxon>Rhodopirellula</taxon>
    </lineage>
</organism>
<evidence type="ECO:0000313" key="3">
    <source>
        <dbReference type="Proteomes" id="UP000011885"/>
    </source>
</evidence>
<dbReference type="Proteomes" id="UP000011885">
    <property type="component" value="Unassembled WGS sequence"/>
</dbReference>
<gene>
    <name evidence="2" type="ORF">RSSM_00730</name>
</gene>
<accession>M5U8M5</accession>
<feature type="region of interest" description="Disordered" evidence="1">
    <location>
        <begin position="77"/>
        <end position="99"/>
    </location>
</feature>
<reference evidence="2 3" key="1">
    <citation type="journal article" date="2013" name="Mar. Genomics">
        <title>Expression of sulfatases in Rhodopirellula baltica and the diversity of sulfatases in the genus Rhodopirellula.</title>
        <authorList>
            <person name="Wegner C.E."/>
            <person name="Richter-Heitmann T."/>
            <person name="Klindworth A."/>
            <person name="Klockow C."/>
            <person name="Richter M."/>
            <person name="Achstetter T."/>
            <person name="Glockner F.O."/>
            <person name="Harder J."/>
        </authorList>
    </citation>
    <scope>NUCLEOTIDE SEQUENCE [LARGE SCALE GENOMIC DNA]</scope>
    <source>
        <strain evidence="2 3">SM41</strain>
    </source>
</reference>
<feature type="region of interest" description="Disordered" evidence="1">
    <location>
        <begin position="1"/>
        <end position="49"/>
    </location>
</feature>
<evidence type="ECO:0000313" key="2">
    <source>
        <dbReference type="EMBL" id="EMI57827.1"/>
    </source>
</evidence>
<feature type="compositionally biased region" description="Polar residues" evidence="1">
    <location>
        <begin position="83"/>
        <end position="99"/>
    </location>
</feature>
<feature type="compositionally biased region" description="Polar residues" evidence="1">
    <location>
        <begin position="29"/>
        <end position="40"/>
    </location>
</feature>
<protein>
    <submittedName>
        <fullName evidence="2">Uncharacterized protein</fullName>
    </submittedName>
</protein>
<sequence>MPPSLVIIGDQAALSEDADVPGDWGGGQSSDDPNTLSGESSMKPLASAAGMGVAAAAPLAASAASAGAGAMGLAGLDLEEAEPTQSAADPSSATVEDTDFSQMETVEEDDTIAFQATGDTLIDDNTGLEELSDEPIAIDDMEHADDNSDQLAATTAITPESMNDDDLSEF</sequence>
<comment type="caution">
    <text evidence="2">The sequence shown here is derived from an EMBL/GenBank/DDBJ whole genome shotgun (WGS) entry which is preliminary data.</text>
</comment>
<keyword evidence="3" id="KW-1185">Reference proteome</keyword>